<dbReference type="CDD" id="cd00093">
    <property type="entry name" value="HTH_XRE"/>
    <property type="match status" value="1"/>
</dbReference>
<evidence type="ECO:0000259" key="1">
    <source>
        <dbReference type="PROSITE" id="PS50943"/>
    </source>
</evidence>
<dbReference type="GO" id="GO:0003677">
    <property type="term" value="F:DNA binding"/>
    <property type="evidence" value="ECO:0007669"/>
    <property type="project" value="InterPro"/>
</dbReference>
<dbReference type="Gene3D" id="1.10.260.40">
    <property type="entry name" value="lambda repressor-like DNA-binding domains"/>
    <property type="match status" value="1"/>
</dbReference>
<gene>
    <name evidence="2" type="ORF">NF708_07275</name>
</gene>
<accession>A0A9X4PKI3</accession>
<dbReference type="SUPFAM" id="SSF47413">
    <property type="entry name" value="lambda repressor-like DNA-binding domains"/>
    <property type="match status" value="1"/>
</dbReference>
<dbReference type="AlphaFoldDB" id="A0A9X4PKI3"/>
<dbReference type="Proteomes" id="UP001153203">
    <property type="component" value="Unassembled WGS sequence"/>
</dbReference>
<dbReference type="InterPro" id="IPR001387">
    <property type="entry name" value="Cro/C1-type_HTH"/>
</dbReference>
<comment type="caution">
    <text evidence="2">The sequence shown here is derived from an EMBL/GenBank/DDBJ whole genome shotgun (WGS) entry which is preliminary data.</text>
</comment>
<dbReference type="RefSeq" id="WP_279364520.1">
    <property type="nucleotide sequence ID" value="NZ_JAMWGE010000012.1"/>
</dbReference>
<dbReference type="Pfam" id="PF13443">
    <property type="entry name" value="HTH_26"/>
    <property type="match status" value="1"/>
</dbReference>
<reference evidence="2" key="1">
    <citation type="submission" date="2022-06" db="EMBL/GenBank/DDBJ databases">
        <title>Lactococcus from bovine mastitis in China.</title>
        <authorList>
            <person name="Lin Y."/>
            <person name="Han B."/>
        </authorList>
    </citation>
    <scope>NUCLEOTIDE SEQUENCE</scope>
    <source>
        <strain evidence="2">Hebei-B-39</strain>
    </source>
</reference>
<organism evidence="2 3">
    <name type="scientific">Lactococcus formosensis</name>
    <dbReference type="NCBI Taxonomy" id="1281486"/>
    <lineage>
        <taxon>Bacteria</taxon>
        <taxon>Bacillati</taxon>
        <taxon>Bacillota</taxon>
        <taxon>Bacilli</taxon>
        <taxon>Lactobacillales</taxon>
        <taxon>Streptococcaceae</taxon>
        <taxon>Lactococcus</taxon>
    </lineage>
</organism>
<feature type="domain" description="HTH cro/C1-type" evidence="1">
    <location>
        <begin position="21"/>
        <end position="76"/>
    </location>
</feature>
<name>A0A9X4PKI3_9LACT</name>
<protein>
    <submittedName>
        <fullName evidence="2">Helix-turn-helix transcriptional regulator</fullName>
    </submittedName>
</protein>
<dbReference type="SMART" id="SM00530">
    <property type="entry name" value="HTH_XRE"/>
    <property type="match status" value="1"/>
</dbReference>
<dbReference type="PROSITE" id="PS50943">
    <property type="entry name" value="HTH_CROC1"/>
    <property type="match status" value="1"/>
</dbReference>
<proteinExistence type="predicted"/>
<evidence type="ECO:0000313" key="2">
    <source>
        <dbReference type="EMBL" id="MDG6193799.1"/>
    </source>
</evidence>
<sequence length="79" mass="9312">MLETHKSRKVNTTYSGMWNKIEKIMQEKNISTYRLSKMTGISKQYFSQMKLKQTENPSFETVCKIADALDVDINVFREK</sequence>
<dbReference type="InterPro" id="IPR010982">
    <property type="entry name" value="Lambda_DNA-bd_dom_sf"/>
</dbReference>
<evidence type="ECO:0000313" key="3">
    <source>
        <dbReference type="Proteomes" id="UP001153203"/>
    </source>
</evidence>
<dbReference type="EMBL" id="JAMWGI010000004">
    <property type="protein sequence ID" value="MDG6193799.1"/>
    <property type="molecule type" value="Genomic_DNA"/>
</dbReference>